<gene>
    <name evidence="1" type="ORF">SAMEA4873654_01796</name>
</gene>
<organism evidence="1">
    <name type="scientific">Klebsiella pneumoniae</name>
    <dbReference type="NCBI Taxonomy" id="573"/>
    <lineage>
        <taxon>Bacteria</taxon>
        <taxon>Pseudomonadati</taxon>
        <taxon>Pseudomonadota</taxon>
        <taxon>Gammaproteobacteria</taxon>
        <taxon>Enterobacterales</taxon>
        <taxon>Enterobacteriaceae</taxon>
        <taxon>Klebsiella/Raoultella group</taxon>
        <taxon>Klebsiella</taxon>
        <taxon>Klebsiella pneumoniae complex</taxon>
    </lineage>
</organism>
<dbReference type="AlphaFoldDB" id="A0A4V0GSC9"/>
<reference evidence="1" key="1">
    <citation type="submission" date="2019-03" db="EMBL/GenBank/DDBJ databases">
        <authorList>
            <consortium name="Pathogen Informatics"/>
        </authorList>
    </citation>
    <scope>NUCLEOTIDE SEQUENCE</scope>
    <source>
        <strain evidence="1">5012STDY7626458</strain>
    </source>
</reference>
<dbReference type="EMBL" id="CAAHDA010000001">
    <property type="protein sequence ID" value="VGM02975.1"/>
    <property type="molecule type" value="Genomic_DNA"/>
</dbReference>
<protein>
    <submittedName>
        <fullName evidence="1">Uncharacterized protein</fullName>
    </submittedName>
</protein>
<accession>A0A486BR69</accession>
<accession>A0A4V0GSC9</accession>
<name>A0A4V0GSC9_KLEPN</name>
<proteinExistence type="predicted"/>
<sequence>MFTGLPAFPLTPVTASGVDEKGFSPICNRSQQAISRV</sequence>
<evidence type="ECO:0000313" key="1">
    <source>
        <dbReference type="EMBL" id="VGM02975.1"/>
    </source>
</evidence>